<dbReference type="InterPro" id="IPR045866">
    <property type="entry name" value="FAM210A/B-like"/>
</dbReference>
<dbReference type="Proteomes" id="UP000054007">
    <property type="component" value="Unassembled WGS sequence"/>
</dbReference>
<organism evidence="4 5">
    <name type="scientific">Cylindrobasidium torrendii FP15055 ss-10</name>
    <dbReference type="NCBI Taxonomy" id="1314674"/>
    <lineage>
        <taxon>Eukaryota</taxon>
        <taxon>Fungi</taxon>
        <taxon>Dikarya</taxon>
        <taxon>Basidiomycota</taxon>
        <taxon>Agaricomycotina</taxon>
        <taxon>Agaricomycetes</taxon>
        <taxon>Agaricomycetidae</taxon>
        <taxon>Agaricales</taxon>
        <taxon>Marasmiineae</taxon>
        <taxon>Physalacriaceae</taxon>
        <taxon>Cylindrobasidium</taxon>
    </lineage>
</organism>
<accession>A0A0D7B0C9</accession>
<feature type="domain" description="DUF1279" evidence="3">
    <location>
        <begin position="78"/>
        <end position="199"/>
    </location>
</feature>
<keyword evidence="2" id="KW-0472">Membrane</keyword>
<dbReference type="EMBL" id="KN880654">
    <property type="protein sequence ID" value="KIY64088.1"/>
    <property type="molecule type" value="Genomic_DNA"/>
</dbReference>
<dbReference type="Pfam" id="PF06916">
    <property type="entry name" value="FAM210A-B_dom"/>
    <property type="match status" value="1"/>
</dbReference>
<dbReference type="STRING" id="1314674.A0A0D7B0C9"/>
<evidence type="ECO:0000313" key="5">
    <source>
        <dbReference type="Proteomes" id="UP000054007"/>
    </source>
</evidence>
<gene>
    <name evidence="4" type="ORF">CYLTODRAFT_425523</name>
</gene>
<evidence type="ECO:0000256" key="1">
    <source>
        <dbReference type="SAM" id="MobiDB-lite"/>
    </source>
</evidence>
<keyword evidence="5" id="KW-1185">Reference proteome</keyword>
<evidence type="ECO:0000313" key="4">
    <source>
        <dbReference type="EMBL" id="KIY64088.1"/>
    </source>
</evidence>
<reference evidence="4 5" key="1">
    <citation type="journal article" date="2015" name="Fungal Genet. Biol.">
        <title>Evolution of novel wood decay mechanisms in Agaricales revealed by the genome sequences of Fistulina hepatica and Cylindrobasidium torrendii.</title>
        <authorList>
            <person name="Floudas D."/>
            <person name="Held B.W."/>
            <person name="Riley R."/>
            <person name="Nagy L.G."/>
            <person name="Koehler G."/>
            <person name="Ransdell A.S."/>
            <person name="Younus H."/>
            <person name="Chow J."/>
            <person name="Chiniquy J."/>
            <person name="Lipzen A."/>
            <person name="Tritt A."/>
            <person name="Sun H."/>
            <person name="Haridas S."/>
            <person name="LaButti K."/>
            <person name="Ohm R.A."/>
            <person name="Kues U."/>
            <person name="Blanchette R.A."/>
            <person name="Grigoriev I.V."/>
            <person name="Minto R.E."/>
            <person name="Hibbett D.S."/>
        </authorList>
    </citation>
    <scope>NUCLEOTIDE SEQUENCE [LARGE SCALE GENOMIC DNA]</scope>
    <source>
        <strain evidence="4 5">FP15055 ss-10</strain>
    </source>
</reference>
<feature type="compositionally biased region" description="Low complexity" evidence="1">
    <location>
        <begin position="40"/>
        <end position="54"/>
    </location>
</feature>
<feature type="region of interest" description="Disordered" evidence="1">
    <location>
        <begin position="215"/>
        <end position="240"/>
    </location>
</feature>
<dbReference type="PANTHER" id="PTHR21377:SF0">
    <property type="entry name" value="PROTEIN FAM210B, MITOCHONDRIAL"/>
    <property type="match status" value="1"/>
</dbReference>
<feature type="transmembrane region" description="Helical" evidence="2">
    <location>
        <begin position="86"/>
        <end position="109"/>
    </location>
</feature>
<evidence type="ECO:0000256" key="2">
    <source>
        <dbReference type="SAM" id="Phobius"/>
    </source>
</evidence>
<keyword evidence="2" id="KW-0812">Transmembrane</keyword>
<keyword evidence="2" id="KW-1133">Transmembrane helix</keyword>
<proteinExistence type="predicted"/>
<dbReference type="AlphaFoldDB" id="A0A0D7B0C9"/>
<feature type="region of interest" description="Disordered" evidence="1">
    <location>
        <begin position="40"/>
        <end position="72"/>
    </location>
</feature>
<dbReference type="OrthoDB" id="426386at2759"/>
<dbReference type="GO" id="GO:0005739">
    <property type="term" value="C:mitochondrion"/>
    <property type="evidence" value="ECO:0007669"/>
    <property type="project" value="TreeGrafter"/>
</dbReference>
<sequence>MSRRLLRLPFMRVFGRAAAPVLPLTRPLTNTARAPPLRLFSTSPRLRSSSPNSHSHSRSRSDGDPSSDLPPNASLSTRLKHLIKSYGWYALGVYIALSTIDFGVAFALINVVGAEHVAKLAASAKHAVAPLFALAHPLMAAVGLGGSDGVGGGRPAEPGTEEIERAGNEGLYAMLLLAYTVHKTLFLPIRVGLTAAVTPRLVRWLRTRGWAGREGTKRAAGEVREAARDVRERIRTRGRE</sequence>
<name>A0A0D7B0C9_9AGAR</name>
<dbReference type="PANTHER" id="PTHR21377">
    <property type="entry name" value="PROTEIN FAM210B, MITOCHONDRIAL"/>
    <property type="match status" value="1"/>
</dbReference>
<protein>
    <recommendedName>
        <fullName evidence="3">DUF1279 domain-containing protein</fullName>
    </recommendedName>
</protein>
<dbReference type="InterPro" id="IPR009688">
    <property type="entry name" value="FAM210A/B-like_dom"/>
</dbReference>
<evidence type="ECO:0000259" key="3">
    <source>
        <dbReference type="Pfam" id="PF06916"/>
    </source>
</evidence>